<dbReference type="Proteomes" id="UP000822476">
    <property type="component" value="Unassembled WGS sequence"/>
</dbReference>
<evidence type="ECO:0000256" key="6">
    <source>
        <dbReference type="SAM" id="MobiDB-lite"/>
    </source>
</evidence>
<organism evidence="9 10">
    <name type="scientific">Paragonimus skrjabini miyazakii</name>
    <dbReference type="NCBI Taxonomy" id="59628"/>
    <lineage>
        <taxon>Eukaryota</taxon>
        <taxon>Metazoa</taxon>
        <taxon>Spiralia</taxon>
        <taxon>Lophotrochozoa</taxon>
        <taxon>Platyhelminthes</taxon>
        <taxon>Trematoda</taxon>
        <taxon>Digenea</taxon>
        <taxon>Plagiorchiida</taxon>
        <taxon>Troglotremata</taxon>
        <taxon>Troglotrematidae</taxon>
        <taxon>Paragonimus</taxon>
    </lineage>
</organism>
<dbReference type="InterPro" id="IPR039005">
    <property type="entry name" value="CSPG_rpt"/>
</dbReference>
<evidence type="ECO:0000256" key="7">
    <source>
        <dbReference type="SAM" id="SignalP"/>
    </source>
</evidence>
<evidence type="ECO:0000259" key="8">
    <source>
        <dbReference type="PROSITE" id="PS50041"/>
    </source>
</evidence>
<dbReference type="InterPro" id="IPR038081">
    <property type="entry name" value="CalX-like_sf"/>
</dbReference>
<keyword evidence="4" id="KW-0325">Glycoprotein</keyword>
<dbReference type="InterPro" id="IPR051561">
    <property type="entry name" value="FRAS1_ECM"/>
</dbReference>
<comment type="caution">
    <text evidence="9">The sequence shown here is derived from an EMBL/GenBank/DDBJ whole genome shotgun (WGS) entry which is preliminary data.</text>
</comment>
<dbReference type="PROSITE" id="PS51854">
    <property type="entry name" value="CSPG"/>
    <property type="match status" value="2"/>
</dbReference>
<keyword evidence="3" id="KW-0677">Repeat</keyword>
<protein>
    <recommendedName>
        <fullName evidence="8">C-type lectin domain-containing protein</fullName>
    </recommendedName>
</protein>
<dbReference type="SUPFAM" id="SSF141072">
    <property type="entry name" value="CalX-like"/>
    <property type="match status" value="1"/>
</dbReference>
<feature type="chain" id="PRO_5035894065" description="C-type lectin domain-containing protein" evidence="7">
    <location>
        <begin position="20"/>
        <end position="2608"/>
    </location>
</feature>
<dbReference type="InterPro" id="IPR001304">
    <property type="entry name" value="C-type_lectin-like"/>
</dbReference>
<evidence type="ECO:0000256" key="1">
    <source>
        <dbReference type="ARBA" id="ARBA00022723"/>
    </source>
</evidence>
<dbReference type="SMART" id="SM00034">
    <property type="entry name" value="CLECT"/>
    <property type="match status" value="1"/>
</dbReference>
<keyword evidence="2 7" id="KW-0732">Signal</keyword>
<feature type="signal peptide" evidence="7">
    <location>
        <begin position="1"/>
        <end position="19"/>
    </location>
</feature>
<accession>A0A8S9Z169</accession>
<dbReference type="PANTHER" id="PTHR45739">
    <property type="entry name" value="MATRIX PROTEIN, PUTATIVE-RELATED"/>
    <property type="match status" value="1"/>
</dbReference>
<evidence type="ECO:0000256" key="2">
    <source>
        <dbReference type="ARBA" id="ARBA00022729"/>
    </source>
</evidence>
<dbReference type="PANTHER" id="PTHR45739:SF11">
    <property type="entry name" value="FRAS1-RELATED EXTRACELLULAR MATRIX PROTEIN 1-LIKE ISOFORM X1"/>
    <property type="match status" value="1"/>
</dbReference>
<dbReference type="EMBL" id="JTDE01000700">
    <property type="protein sequence ID" value="KAF7260554.1"/>
    <property type="molecule type" value="Genomic_DNA"/>
</dbReference>
<feature type="repeat" description="CSPG" evidence="5">
    <location>
        <begin position="1261"/>
        <end position="1378"/>
    </location>
</feature>
<feature type="region of interest" description="Disordered" evidence="6">
    <location>
        <begin position="637"/>
        <end position="658"/>
    </location>
</feature>
<dbReference type="SUPFAM" id="SSF56436">
    <property type="entry name" value="C-type lectin-like"/>
    <property type="match status" value="1"/>
</dbReference>
<dbReference type="InterPro" id="IPR016187">
    <property type="entry name" value="CTDL_fold"/>
</dbReference>
<dbReference type="InterPro" id="IPR016186">
    <property type="entry name" value="C-type_lectin-like/link_sf"/>
</dbReference>
<dbReference type="Pfam" id="PF16184">
    <property type="entry name" value="Cadherin_3"/>
    <property type="match status" value="2"/>
</dbReference>
<dbReference type="Gene3D" id="2.60.40.2030">
    <property type="match status" value="1"/>
</dbReference>
<keyword evidence="10" id="KW-1185">Reference proteome</keyword>
<dbReference type="GO" id="GO:0046872">
    <property type="term" value="F:metal ion binding"/>
    <property type="evidence" value="ECO:0007669"/>
    <property type="project" value="UniProtKB-KW"/>
</dbReference>
<gene>
    <name evidence="9" type="ORF">EG68_01841</name>
</gene>
<dbReference type="CDD" id="cd00037">
    <property type="entry name" value="CLECT"/>
    <property type="match status" value="1"/>
</dbReference>
<dbReference type="Gene3D" id="3.10.100.10">
    <property type="entry name" value="Mannose-Binding Protein A, subunit A"/>
    <property type="match status" value="1"/>
</dbReference>
<name>A0A8S9Z169_9TREM</name>
<evidence type="ECO:0000256" key="5">
    <source>
        <dbReference type="PROSITE-ProRule" id="PRU01201"/>
    </source>
</evidence>
<dbReference type="Pfam" id="PF19309">
    <property type="entry name" value="Frem_N"/>
    <property type="match status" value="1"/>
</dbReference>
<dbReference type="InterPro" id="IPR045658">
    <property type="entry name" value="FRAS1-rel_N"/>
</dbReference>
<evidence type="ECO:0000256" key="4">
    <source>
        <dbReference type="ARBA" id="ARBA00023180"/>
    </source>
</evidence>
<proteinExistence type="predicted"/>
<evidence type="ECO:0000313" key="10">
    <source>
        <dbReference type="Proteomes" id="UP000822476"/>
    </source>
</evidence>
<sequence length="2608" mass="295590">MNNRLVILLLFYYIISIDSAVVLQHSSVPVEMVNDAPVTHGYSLLLNDIVRQRLRVLRGRSAPLLHSHLPIQMRAQKGQVCRVEVEEHQPLLSMVGHLEPKKFDCSFAEGDVIYVHTGNPLTNHDHVQVTIFFFRNNNSVVQTVDIMVDIEQSLPGWSTDEQGRWTKKEQENQTEQVMRGVNRAEKPSLHTVEGRVMILGQINVASLKSTSVSISPEVLRINYDPEHEECRLSYTSPDFGGKIINNMDGSAEAETGSISGTYAPKLGLPLAAGTAVGGVQRWPLFGQLVAFNRSTVYSFDHDCQEALLQGYRYMHRKANSPQTDYIPMQVTIWRRTDNGLRHLLLREGLFIKVTITNGQMLKQPVVRTFRQVNVTHIGGSLSVLPRDSISVPHDAVPGLEYLDVNMTKMQGPLQAQIVNLRDPTRPVTSFRLLDLRRGLIALQLLNYAESLVKMFTITLTVMDPFFQLSPPVTLRIATFLQPVVQMGLTTSQMVRAPSFQVFSLPLFTYTGAVSLIQKHNIQVVGYIDESMVVYTVKPWPQDSFGISSVFEPGELGTRTQLQPHGSLRLDGERINGMVFGPPHIAVMRVSYVHTGGYEPSIERIPLSISVPSLSNQLRTVRVKREWGPRYVDWSKGKYHNSPNNKTTNVQPRTGRKRGRRRLRIAQPMFPELQLEISIRIVRLYNKIVDGALQSGMLFRVPAFSYVCFSAEDLLTPEALKAVRSDLVNLAFSIKVTPSQGILLRRPAITLLADYQSHPIQVSKEYNSQEMSMVNEAELAYTDTQRILEKAQVSEITVEDLEVCDVCYVNQRHDRSTDLIGLKQLGRYDFPTVYMNLEIAPPAVFMISERMDPNVFVRVRETAPHVVISSLHLNHVLQPIRTSQTVHYDNASLTESLGSENLIYTITTQPRFTGSSQDLSTHEAGRLVSLNAVTASTHVGDMTLQPGLSTSLRDAQVPSVTHFTQQQVDAGDIVYVPPAKDIGISDKFVVISYAVTGPNDVRLLRRQLRVLILAEDNQTPQIQVVRPLEVQRDEELVLDAQYISITDVDTPTNQLTAKFERLPRYGDISIVLDNSMNTNVSVTSPVVKGRSLPISLFLESKIRYRQSGANVRADDFILSVTDGKQSSPALRVPLHIKPRILQESKWTQLVNNSVLVQENATVPLHPSVFPDSQPDVDESAHVDTGAPQYFLIVFPTKGQLVLKQKHRKQEQTQVSQFTFDDVLHGRLSYRHGPGEIGPNPMFDFARIWDFNAGKTFSLNFTLLPINSQPPVVRSEVKEGDRTMIDQYTLFASDSDTPESDIEFQIINAPRWGHIGILDEMPEISVTTGPAANRSLSKLDLNHTLSFSLQALKEGRVFYVNSLHSGGQESLEDVFSIRAYDGSFNSPHTVEVQVAIQPTNDEIPEVRLLKCFSASLGSRHILTPYLFSVSDKDVPRDMLQIRFTQLPTYGNLTVYWQHGEKSIITPQSPPITESYLGMLNLLYVQNASALSEDYRSLVQQESNSLLAVDRFTISVSDGIHVVERQAQILIRTANRNPPEMHLDPSSPDGIVLDGIAWTRLDKTAGGLVIYDSDTTDDDLVLTLFETPKYGVIQRLPRMDGADGIDVMDLVEDAWDTEEAAVGEDQQALARLAIAGSVGGPKAVKTLKQGDKFTKRQLETERIHYVYTGSYQEQVLHDSCVVRLSDGDFTTDPVTLRFYIVRATGRAGVQSLRYTPADEMQSWRPLEFADQVMVEKLGRLTEQVTETEDNFVLQQMDESQQIDPIQTAAKMSLLNACLTQHTFITPETLVFGVTGSNETIYNKLNCNYKLHLAPSYNYTRGSRQQPMLCGHFVNAENPRQPINRFSSEEVSSGIIAFSAEDCKELVDQTIKVPFEVDIVFPPRSLHATLPIKITKRCRLLPERVKLEPLTILPGTDIPVSTKHLLFSDQDSSPTELIYMIADEYGVGSTTRFGSLQIGDNQTARLFSQYHVDTGQVIFHANTNLDLNPVGRQHVELHLFDAGDLYGVSSNNFDLIQTTERAFKVYKQLGTAEVNPYNERMQYVVDKVSKVISIKPIVLEVRTNPMLQTEQFNRSLTMLIQKPPLPNALETIIPSRVGFKLTAENMYVARPDVEYRLIRLREGLGTLYHMGLNRTVTSFLQEDLNRRRMAFMLFDIQDHSYTQHQREGKIIRRRRDRPEAHDATDEELYFDISSPTDPHTKIHKSLTLQWTRVAFYRPVFRVCGERGLLSIGVQRHGPTEAMLHNSADVYVGMISDTAVDGEDFSLHSQKLLTFQPGEARKYIRVRLHPRSQEGQMRRREFLISLKSPTGAILGRNRQTRVIIRNSPKCRDRAYFSPKKNENPVKRDLHYSDMDRSPQVLDLKEQPMHADDNGMRTPVQQFSGEQQLPNARHTIQVEQPLSLKEWLATNELPDSQTLSATYQEFIQNRMGKRCLEGWKFFEERCYRSFSDQRLSWIAAKRQCEYLNAFLTSINHERHWDWLKGVFQIHGSYWIGLHQSRPGGTWMWHNLERVGFTNWAPEFPVEPRWKKHTNMHQRVFEQENLAFFKDEHGQLSNTHTVSPRNIHLGNKTETKKTKWGPRVCVSINSKSQWQNRPCNRPMKTGYLCMRNPEM</sequence>
<dbReference type="Pfam" id="PF00059">
    <property type="entry name" value="Lectin_C"/>
    <property type="match status" value="1"/>
</dbReference>
<evidence type="ECO:0000256" key="3">
    <source>
        <dbReference type="ARBA" id="ARBA00022737"/>
    </source>
</evidence>
<keyword evidence="1" id="KW-0479">Metal-binding</keyword>
<dbReference type="PROSITE" id="PS50041">
    <property type="entry name" value="C_TYPE_LECTIN_2"/>
    <property type="match status" value="1"/>
</dbReference>
<dbReference type="OrthoDB" id="430044at2759"/>
<feature type="domain" description="C-type lectin" evidence="8">
    <location>
        <begin position="2436"/>
        <end position="2521"/>
    </location>
</feature>
<dbReference type="GO" id="GO:0009653">
    <property type="term" value="P:anatomical structure morphogenesis"/>
    <property type="evidence" value="ECO:0007669"/>
    <property type="project" value="TreeGrafter"/>
</dbReference>
<reference evidence="9" key="1">
    <citation type="submission" date="2019-07" db="EMBL/GenBank/DDBJ databases">
        <title>Annotation for the trematode Paragonimus miyazaki's.</title>
        <authorList>
            <person name="Choi Y.-J."/>
        </authorList>
    </citation>
    <scope>NUCLEOTIDE SEQUENCE</scope>
    <source>
        <strain evidence="9">Japan</strain>
    </source>
</reference>
<evidence type="ECO:0000313" key="9">
    <source>
        <dbReference type="EMBL" id="KAF7260554.1"/>
    </source>
</evidence>
<feature type="repeat" description="CSPG" evidence="5">
    <location>
        <begin position="1018"/>
        <end position="1120"/>
    </location>
</feature>
<feature type="compositionally biased region" description="Polar residues" evidence="6">
    <location>
        <begin position="640"/>
        <end position="651"/>
    </location>
</feature>